<dbReference type="Proteomes" id="UP000708208">
    <property type="component" value="Unassembled WGS sequence"/>
</dbReference>
<keyword evidence="1" id="KW-1133">Transmembrane helix</keyword>
<evidence type="ECO:0000313" key="2">
    <source>
        <dbReference type="EMBL" id="CAG7815089.1"/>
    </source>
</evidence>
<name>A0A8J2L479_9HEXA</name>
<keyword evidence="1" id="KW-0472">Membrane</keyword>
<sequence>MVMVELDVDSFVAKKAPQFIATCAACMGAFALGTAVAWTAPALPELERTKDYGDLTVDETTWVAALMTVNIKLYNF</sequence>
<organism evidence="2 3">
    <name type="scientific">Allacma fusca</name>
    <dbReference type="NCBI Taxonomy" id="39272"/>
    <lineage>
        <taxon>Eukaryota</taxon>
        <taxon>Metazoa</taxon>
        <taxon>Ecdysozoa</taxon>
        <taxon>Arthropoda</taxon>
        <taxon>Hexapoda</taxon>
        <taxon>Collembola</taxon>
        <taxon>Symphypleona</taxon>
        <taxon>Sminthuridae</taxon>
        <taxon>Allacma</taxon>
    </lineage>
</organism>
<protein>
    <submittedName>
        <fullName evidence="2">Uncharacterized protein</fullName>
    </submittedName>
</protein>
<feature type="non-terminal residue" evidence="2">
    <location>
        <position position="76"/>
    </location>
</feature>
<evidence type="ECO:0000256" key="1">
    <source>
        <dbReference type="SAM" id="Phobius"/>
    </source>
</evidence>
<dbReference type="EMBL" id="CAJVCH010335313">
    <property type="protein sequence ID" value="CAG7815089.1"/>
    <property type="molecule type" value="Genomic_DNA"/>
</dbReference>
<gene>
    <name evidence="2" type="ORF">AFUS01_LOCUS25791</name>
</gene>
<reference evidence="2" key="1">
    <citation type="submission" date="2021-06" db="EMBL/GenBank/DDBJ databases">
        <authorList>
            <person name="Hodson N. C."/>
            <person name="Mongue J. A."/>
            <person name="Jaron S. K."/>
        </authorList>
    </citation>
    <scope>NUCLEOTIDE SEQUENCE</scope>
</reference>
<keyword evidence="3" id="KW-1185">Reference proteome</keyword>
<comment type="caution">
    <text evidence="2">The sequence shown here is derived from an EMBL/GenBank/DDBJ whole genome shotgun (WGS) entry which is preliminary data.</text>
</comment>
<evidence type="ECO:0000313" key="3">
    <source>
        <dbReference type="Proteomes" id="UP000708208"/>
    </source>
</evidence>
<dbReference type="OrthoDB" id="6612291at2759"/>
<dbReference type="AlphaFoldDB" id="A0A8J2L479"/>
<feature type="transmembrane region" description="Helical" evidence="1">
    <location>
        <begin position="19"/>
        <end position="40"/>
    </location>
</feature>
<keyword evidence="1" id="KW-0812">Transmembrane</keyword>
<accession>A0A8J2L479</accession>
<proteinExistence type="predicted"/>